<evidence type="ECO:0000256" key="3">
    <source>
        <dbReference type="ARBA" id="ARBA00023004"/>
    </source>
</evidence>
<dbReference type="GO" id="GO:0016705">
    <property type="term" value="F:oxidoreductase activity, acting on paired donors, with incorporation or reduction of molecular oxygen"/>
    <property type="evidence" value="ECO:0007669"/>
    <property type="project" value="UniProtKB-ARBA"/>
</dbReference>
<reference evidence="8 9" key="1">
    <citation type="submission" date="2018-03" db="EMBL/GenBank/DDBJ databases">
        <title>Genomic Encyclopedia of Archaeal and Bacterial Type Strains, Phase II (KMG-II): from individual species to whole genera.</title>
        <authorList>
            <person name="Goeker M."/>
        </authorList>
    </citation>
    <scope>NUCLEOTIDE SEQUENCE [LARGE SCALE GENOMIC DNA]</scope>
    <source>
        <strain evidence="8 9">DSM 44720</strain>
    </source>
</reference>
<dbReference type="GO" id="GO:0016020">
    <property type="term" value="C:membrane"/>
    <property type="evidence" value="ECO:0007669"/>
    <property type="project" value="InterPro"/>
</dbReference>
<evidence type="ECO:0000313" key="8">
    <source>
        <dbReference type="EMBL" id="PRY44508.1"/>
    </source>
</evidence>
<dbReference type="RefSeq" id="WP_106186129.1">
    <property type="nucleotide sequence ID" value="NZ_PVTF01000002.1"/>
</dbReference>
<keyword evidence="1" id="KW-0001">2Fe-2S</keyword>
<feature type="transmembrane region" description="Helical" evidence="6">
    <location>
        <begin position="21"/>
        <end position="44"/>
    </location>
</feature>
<dbReference type="AlphaFoldDB" id="A0A2T0TFV3"/>
<dbReference type="InterPro" id="IPR005805">
    <property type="entry name" value="Rieske_Fe-S_prot_C"/>
</dbReference>
<dbReference type="Gene3D" id="2.102.10.10">
    <property type="entry name" value="Rieske [2Fe-2S] iron-sulphur domain"/>
    <property type="match status" value="1"/>
</dbReference>
<proteinExistence type="predicted"/>
<dbReference type="SUPFAM" id="SSF50022">
    <property type="entry name" value="ISP domain"/>
    <property type="match status" value="1"/>
</dbReference>
<keyword evidence="6" id="KW-0472">Membrane</keyword>
<evidence type="ECO:0000313" key="9">
    <source>
        <dbReference type="Proteomes" id="UP000239494"/>
    </source>
</evidence>
<dbReference type="PRINTS" id="PR00162">
    <property type="entry name" value="RIESKE"/>
</dbReference>
<gene>
    <name evidence="8" type="ORF">CLV43_10273</name>
</gene>
<name>A0A2T0TFV3_9PSEU</name>
<keyword evidence="6" id="KW-1133">Transmembrane helix</keyword>
<dbReference type="OrthoDB" id="25106at2"/>
<dbReference type="GO" id="GO:0051537">
    <property type="term" value="F:2 iron, 2 sulfur cluster binding"/>
    <property type="evidence" value="ECO:0007669"/>
    <property type="project" value="UniProtKB-KW"/>
</dbReference>
<keyword evidence="4" id="KW-0411">Iron-sulfur</keyword>
<evidence type="ECO:0000256" key="1">
    <source>
        <dbReference type="ARBA" id="ARBA00022714"/>
    </source>
</evidence>
<sequence length="321" mass="32645">MASPTTRPRTLSGRLRADPRLASPGWVLLPLRAFLGGTFAYAGLSKLLDPVYLDDSSPLGVHAQMLHAATTSPIGALVSPLADHSAVAGPAIAFAEVAVGLGTLLGLFTRLAALGGLLLAVGFFLVVSWTTSPYYFGSDIVFAFAWTPLVLAGDAGVLTVTTPLRRRVRAGSGRFGTAEEVDRRVVVLGGATAAVAAALGIAAGSALALARRPSEQPAAPPPAEAGTRIAAVDSVAVGSSTRFTAPDGTPAYLLRPVADTFLAVNAACTHQGCPVAPVEDGFRCACHGSTFDRDGGVTGGPANAPLVRIPVRVVDGFVVTA</sequence>
<organism evidence="8 9">
    <name type="scientific">Umezawaea tangerina</name>
    <dbReference type="NCBI Taxonomy" id="84725"/>
    <lineage>
        <taxon>Bacteria</taxon>
        <taxon>Bacillati</taxon>
        <taxon>Actinomycetota</taxon>
        <taxon>Actinomycetes</taxon>
        <taxon>Pseudonocardiales</taxon>
        <taxon>Pseudonocardiaceae</taxon>
        <taxon>Umezawaea</taxon>
    </lineage>
</organism>
<evidence type="ECO:0000256" key="4">
    <source>
        <dbReference type="ARBA" id="ARBA00023014"/>
    </source>
</evidence>
<feature type="transmembrane region" description="Helical" evidence="6">
    <location>
        <begin position="142"/>
        <end position="164"/>
    </location>
</feature>
<dbReference type="GO" id="GO:0004497">
    <property type="term" value="F:monooxygenase activity"/>
    <property type="evidence" value="ECO:0007669"/>
    <property type="project" value="UniProtKB-ARBA"/>
</dbReference>
<dbReference type="InterPro" id="IPR017941">
    <property type="entry name" value="Rieske_2Fe-2S"/>
</dbReference>
<dbReference type="Proteomes" id="UP000239494">
    <property type="component" value="Unassembled WGS sequence"/>
</dbReference>
<feature type="transmembrane region" description="Helical" evidence="6">
    <location>
        <begin position="185"/>
        <end position="210"/>
    </location>
</feature>
<dbReference type="PANTHER" id="PTHR39157">
    <property type="entry name" value="INTEGRAL MEMBRANE PROTEIN-RELATED"/>
    <property type="match status" value="1"/>
</dbReference>
<evidence type="ECO:0000256" key="5">
    <source>
        <dbReference type="ARBA" id="ARBA00023157"/>
    </source>
</evidence>
<dbReference type="CDD" id="cd03467">
    <property type="entry name" value="Rieske"/>
    <property type="match status" value="1"/>
</dbReference>
<dbReference type="EMBL" id="PVTF01000002">
    <property type="protein sequence ID" value="PRY44508.1"/>
    <property type="molecule type" value="Genomic_DNA"/>
</dbReference>
<comment type="caution">
    <text evidence="8">The sequence shown here is derived from an EMBL/GenBank/DDBJ whole genome shotgun (WGS) entry which is preliminary data.</text>
</comment>
<evidence type="ECO:0000256" key="2">
    <source>
        <dbReference type="ARBA" id="ARBA00022723"/>
    </source>
</evidence>
<dbReference type="GO" id="GO:0046872">
    <property type="term" value="F:metal ion binding"/>
    <property type="evidence" value="ECO:0007669"/>
    <property type="project" value="UniProtKB-KW"/>
</dbReference>
<evidence type="ECO:0000256" key="6">
    <source>
        <dbReference type="SAM" id="Phobius"/>
    </source>
</evidence>
<feature type="domain" description="Rieske" evidence="7">
    <location>
        <begin position="227"/>
        <end position="320"/>
    </location>
</feature>
<keyword evidence="9" id="KW-1185">Reference proteome</keyword>
<dbReference type="InterPro" id="IPR036922">
    <property type="entry name" value="Rieske_2Fe-2S_sf"/>
</dbReference>
<keyword evidence="5" id="KW-1015">Disulfide bond</keyword>
<protein>
    <submittedName>
        <fullName evidence="8">Thiosulfate dehydrogenase [quinone] large subunit</fullName>
    </submittedName>
</protein>
<feature type="transmembrane region" description="Helical" evidence="6">
    <location>
        <begin position="87"/>
        <end position="108"/>
    </location>
</feature>
<feature type="transmembrane region" description="Helical" evidence="6">
    <location>
        <begin position="115"/>
        <end position="136"/>
    </location>
</feature>
<dbReference type="PROSITE" id="PS51296">
    <property type="entry name" value="RIESKE"/>
    <property type="match status" value="1"/>
</dbReference>
<dbReference type="InterPro" id="IPR007301">
    <property type="entry name" value="DoxD"/>
</dbReference>
<dbReference type="Pfam" id="PF04173">
    <property type="entry name" value="DoxD"/>
    <property type="match status" value="1"/>
</dbReference>
<evidence type="ECO:0000259" key="7">
    <source>
        <dbReference type="PROSITE" id="PS51296"/>
    </source>
</evidence>
<keyword evidence="2" id="KW-0479">Metal-binding</keyword>
<keyword evidence="3" id="KW-0408">Iron</keyword>
<dbReference type="PANTHER" id="PTHR39157:SF1">
    <property type="entry name" value="DOXX FAMILY PROTEIN"/>
    <property type="match status" value="1"/>
</dbReference>
<keyword evidence="6" id="KW-0812">Transmembrane</keyword>
<dbReference type="Pfam" id="PF00355">
    <property type="entry name" value="Rieske"/>
    <property type="match status" value="1"/>
</dbReference>
<accession>A0A2T0TFV3</accession>